<evidence type="ECO:0000313" key="2">
    <source>
        <dbReference type="EMBL" id="ACO46937.1"/>
    </source>
</evidence>
<dbReference type="EMBL" id="CP001114">
    <property type="protein sequence ID" value="ACO46937.1"/>
    <property type="molecule type" value="Genomic_DNA"/>
</dbReference>
<evidence type="ECO:0000256" key="1">
    <source>
        <dbReference type="SAM" id="MobiDB-lite"/>
    </source>
</evidence>
<feature type="compositionally biased region" description="Low complexity" evidence="1">
    <location>
        <begin position="146"/>
        <end position="158"/>
    </location>
</feature>
<dbReference type="RefSeq" id="WP_012694058.1">
    <property type="nucleotide sequence ID" value="NC_012526.1"/>
</dbReference>
<dbReference type="HOGENOM" id="CLU_1465936_0_0_0"/>
<feature type="compositionally biased region" description="Basic and acidic residues" evidence="1">
    <location>
        <begin position="175"/>
        <end position="184"/>
    </location>
</feature>
<dbReference type="STRING" id="546414.Deide_19410"/>
<sequence length="184" mass="19575">MLDNILNSVRRGAERVQRRGEEVAQVTRLRVEAFQLGRELDSAYARLGRAYHSGNDIEVLQGVRAEIRRIEEEISARERLITELGGDAHSENNQSSAAATQPAQQTVVPEAGGTAAPSNRPDFTAQPTTPFTGQGASPTVTTTNPVTGSSMTGSVTTGIQGAATEPTIPDAMPRPTHDGNDRQG</sequence>
<keyword evidence="3" id="KW-1185">Reference proteome</keyword>
<dbReference type="PaxDb" id="546414-Deide_19410"/>
<evidence type="ECO:0000313" key="3">
    <source>
        <dbReference type="Proteomes" id="UP000002208"/>
    </source>
</evidence>
<feature type="region of interest" description="Disordered" evidence="1">
    <location>
        <begin position="86"/>
        <end position="184"/>
    </location>
</feature>
<feature type="compositionally biased region" description="Low complexity" evidence="1">
    <location>
        <begin position="94"/>
        <end position="109"/>
    </location>
</feature>
<organism evidence="2 3">
    <name type="scientific">Deinococcus deserti (strain DSM 17065 / CIP 109153 / LMG 22923 / VCD115)</name>
    <dbReference type="NCBI Taxonomy" id="546414"/>
    <lineage>
        <taxon>Bacteria</taxon>
        <taxon>Thermotogati</taxon>
        <taxon>Deinococcota</taxon>
        <taxon>Deinococci</taxon>
        <taxon>Deinococcales</taxon>
        <taxon>Deinococcaceae</taxon>
        <taxon>Deinococcus</taxon>
    </lineage>
</organism>
<dbReference type="AlphaFoldDB" id="C1CXY1"/>
<dbReference type="KEGG" id="ddr:Deide_19410"/>
<name>C1CXY1_DEIDV</name>
<dbReference type="Proteomes" id="UP000002208">
    <property type="component" value="Chromosome"/>
</dbReference>
<reference evidence="2 3" key="1">
    <citation type="journal article" date="2009" name="PLoS Genet.">
        <title>Alliance of proteomics and genomics to unravel the specificities of Sahara bacterium Deinococcus deserti.</title>
        <authorList>
            <person name="de Groot A."/>
            <person name="Dulermo R."/>
            <person name="Ortet P."/>
            <person name="Blanchard L."/>
            <person name="Guerin P."/>
            <person name="Fernandez B."/>
            <person name="Vacherie B."/>
            <person name="Dossat C."/>
            <person name="Jolivet E."/>
            <person name="Siguier P."/>
            <person name="Chandler M."/>
            <person name="Barakat M."/>
            <person name="Dedieu A."/>
            <person name="Barbe V."/>
            <person name="Heulin T."/>
            <person name="Sommer S."/>
            <person name="Achouak W."/>
            <person name="Armengaud J."/>
        </authorList>
    </citation>
    <scope>NUCLEOTIDE SEQUENCE [LARGE SCALE GENOMIC DNA]</scope>
    <source>
        <strain evidence="3">DSM 17065 / CIP 109153 / LMG 22923 / VCD115</strain>
    </source>
</reference>
<proteinExistence type="predicted"/>
<gene>
    <name evidence="2" type="ordered locus">Deide_19410</name>
</gene>
<protein>
    <submittedName>
        <fullName evidence="2">Uncharacterized protein</fullName>
    </submittedName>
</protein>
<feature type="compositionally biased region" description="Polar residues" evidence="1">
    <location>
        <begin position="125"/>
        <end position="145"/>
    </location>
</feature>
<accession>C1CXY1</accession>